<name>A0A4W5J8U0_9TELE</name>
<comment type="cofactor">
    <cofactor evidence="1">
        <name>heme</name>
        <dbReference type="ChEBI" id="CHEBI:30413"/>
    </cofactor>
</comment>
<evidence type="ECO:0000313" key="6">
    <source>
        <dbReference type="Proteomes" id="UP000314982"/>
    </source>
</evidence>
<dbReference type="InterPro" id="IPR050182">
    <property type="entry name" value="Cytochrome_P450_fam2"/>
</dbReference>
<evidence type="ECO:0000256" key="2">
    <source>
        <dbReference type="ARBA" id="ARBA00010617"/>
    </source>
</evidence>
<dbReference type="GO" id="GO:0006082">
    <property type="term" value="P:organic acid metabolic process"/>
    <property type="evidence" value="ECO:0007669"/>
    <property type="project" value="TreeGrafter"/>
</dbReference>
<evidence type="ECO:0000256" key="3">
    <source>
        <dbReference type="ARBA" id="ARBA00022723"/>
    </source>
</evidence>
<accession>A0A4W5J8U0</accession>
<comment type="similarity">
    <text evidence="2">Belongs to the cytochrome P450 family.</text>
</comment>
<dbReference type="InterPro" id="IPR036396">
    <property type="entry name" value="Cyt_P450_sf"/>
</dbReference>
<protein>
    <submittedName>
        <fullName evidence="5">Uncharacterized protein</fullName>
    </submittedName>
</protein>
<dbReference type="GO" id="GO:0005506">
    <property type="term" value="F:iron ion binding"/>
    <property type="evidence" value="ECO:0007669"/>
    <property type="project" value="InterPro"/>
</dbReference>
<proteinExistence type="inferred from homology"/>
<dbReference type="Ensembl" id="ENSHHUT00000000605.1">
    <property type="protein sequence ID" value="ENSHHUP00000000593.1"/>
    <property type="gene ID" value="ENSHHUG00000000409.1"/>
</dbReference>
<evidence type="ECO:0000313" key="5">
    <source>
        <dbReference type="Ensembl" id="ENSHHUP00000000593.1"/>
    </source>
</evidence>
<evidence type="ECO:0000256" key="4">
    <source>
        <dbReference type="ARBA" id="ARBA00023004"/>
    </source>
</evidence>
<dbReference type="InterPro" id="IPR002401">
    <property type="entry name" value="Cyt_P450_E_grp-I"/>
</dbReference>
<dbReference type="PRINTS" id="PR00463">
    <property type="entry name" value="EP450I"/>
</dbReference>
<dbReference type="SUPFAM" id="SSF48264">
    <property type="entry name" value="Cytochrome P450"/>
    <property type="match status" value="1"/>
</dbReference>
<evidence type="ECO:0000256" key="1">
    <source>
        <dbReference type="ARBA" id="ARBA00001971"/>
    </source>
</evidence>
<keyword evidence="4" id="KW-0408">Iron</keyword>
<dbReference type="GO" id="GO:0005737">
    <property type="term" value="C:cytoplasm"/>
    <property type="evidence" value="ECO:0007669"/>
    <property type="project" value="TreeGrafter"/>
</dbReference>
<dbReference type="AlphaFoldDB" id="A0A4W5J8U0"/>
<dbReference type="PANTHER" id="PTHR24300:SF177">
    <property type="entry name" value="CYTOCHROME P450 2J2"/>
    <property type="match status" value="1"/>
</dbReference>
<dbReference type="GeneTree" id="ENSGT00950000182879"/>
<reference evidence="5" key="2">
    <citation type="submission" date="2025-08" db="UniProtKB">
        <authorList>
            <consortium name="Ensembl"/>
        </authorList>
    </citation>
    <scope>IDENTIFICATION</scope>
</reference>
<organism evidence="5 6">
    <name type="scientific">Hucho hucho</name>
    <name type="common">huchen</name>
    <dbReference type="NCBI Taxonomy" id="62062"/>
    <lineage>
        <taxon>Eukaryota</taxon>
        <taxon>Metazoa</taxon>
        <taxon>Chordata</taxon>
        <taxon>Craniata</taxon>
        <taxon>Vertebrata</taxon>
        <taxon>Euteleostomi</taxon>
        <taxon>Actinopterygii</taxon>
        <taxon>Neopterygii</taxon>
        <taxon>Teleostei</taxon>
        <taxon>Protacanthopterygii</taxon>
        <taxon>Salmoniformes</taxon>
        <taxon>Salmonidae</taxon>
        <taxon>Salmoninae</taxon>
        <taxon>Hucho</taxon>
    </lineage>
</organism>
<reference evidence="6" key="1">
    <citation type="submission" date="2018-06" db="EMBL/GenBank/DDBJ databases">
        <title>Genome assembly of Danube salmon.</title>
        <authorList>
            <person name="Macqueen D.J."/>
            <person name="Gundappa M.K."/>
        </authorList>
    </citation>
    <scope>NUCLEOTIDE SEQUENCE [LARGE SCALE GENOMIC DNA]</scope>
</reference>
<dbReference type="Proteomes" id="UP000314982">
    <property type="component" value="Unassembled WGS sequence"/>
</dbReference>
<dbReference type="GO" id="GO:0006805">
    <property type="term" value="P:xenobiotic metabolic process"/>
    <property type="evidence" value="ECO:0007669"/>
    <property type="project" value="TreeGrafter"/>
</dbReference>
<dbReference type="Pfam" id="PF00067">
    <property type="entry name" value="p450"/>
    <property type="match status" value="1"/>
</dbReference>
<reference evidence="5" key="3">
    <citation type="submission" date="2025-09" db="UniProtKB">
        <authorList>
            <consortium name="Ensembl"/>
        </authorList>
    </citation>
    <scope>IDENTIFICATION</scope>
</reference>
<dbReference type="PANTHER" id="PTHR24300">
    <property type="entry name" value="CYTOCHROME P450 508A4-RELATED"/>
    <property type="match status" value="1"/>
</dbReference>
<dbReference type="InterPro" id="IPR001128">
    <property type="entry name" value="Cyt_P450"/>
</dbReference>
<keyword evidence="3" id="KW-0479">Metal-binding</keyword>
<sequence length="107" mass="12160">MSYTAGVIHEIQRMGNIVPLNGLRMANRHTTLGGYFIPKGTALMHVLTSVLFDKTERETPDTFNQGHILHQVSKFVQREAFLPFFAGNLEWFGEGLARMELFLFFVG</sequence>
<dbReference type="Gene3D" id="1.10.630.10">
    <property type="entry name" value="Cytochrome P450"/>
    <property type="match status" value="1"/>
</dbReference>
<keyword evidence="6" id="KW-1185">Reference proteome</keyword>
<dbReference type="STRING" id="62062.ENSHHUP00000000593"/>
<dbReference type="GO" id="GO:0020037">
    <property type="term" value="F:heme binding"/>
    <property type="evidence" value="ECO:0007669"/>
    <property type="project" value="InterPro"/>
</dbReference>
<dbReference type="GO" id="GO:0016712">
    <property type="term" value="F:oxidoreductase activity, acting on paired donors, with incorporation or reduction of molecular oxygen, reduced flavin or flavoprotein as one donor, and incorporation of one atom of oxygen"/>
    <property type="evidence" value="ECO:0007669"/>
    <property type="project" value="TreeGrafter"/>
</dbReference>